<dbReference type="EMBL" id="AWVF01000437">
    <property type="protein sequence ID" value="ERJ87635.1"/>
    <property type="molecule type" value="Genomic_DNA"/>
</dbReference>
<dbReference type="Proteomes" id="UP000016662">
    <property type="component" value="Unassembled WGS sequence"/>
</dbReference>
<protein>
    <submittedName>
        <fullName evidence="1">Uncharacterized protein</fullName>
    </submittedName>
</protein>
<proteinExistence type="predicted"/>
<organism evidence="1 2">
    <name type="scientific">Ruminococcus callidus ATCC 27760</name>
    <dbReference type="NCBI Taxonomy" id="411473"/>
    <lineage>
        <taxon>Bacteria</taxon>
        <taxon>Bacillati</taxon>
        <taxon>Bacillota</taxon>
        <taxon>Clostridia</taxon>
        <taxon>Eubacteriales</taxon>
        <taxon>Oscillospiraceae</taxon>
        <taxon>Ruminococcus</taxon>
    </lineage>
</organism>
<keyword evidence="2" id="KW-1185">Reference proteome</keyword>
<name>U2K6B5_9FIRM</name>
<evidence type="ECO:0000313" key="2">
    <source>
        <dbReference type="Proteomes" id="UP000016662"/>
    </source>
</evidence>
<dbReference type="AlphaFoldDB" id="U2K6B5"/>
<reference evidence="1 2" key="1">
    <citation type="submission" date="2013-07" db="EMBL/GenBank/DDBJ databases">
        <authorList>
            <person name="Weinstock G."/>
            <person name="Sodergren E."/>
            <person name="Wylie T."/>
            <person name="Fulton L."/>
            <person name="Fulton R."/>
            <person name="Fronick C."/>
            <person name="O'Laughlin M."/>
            <person name="Godfrey J."/>
            <person name="Miner T."/>
            <person name="Herter B."/>
            <person name="Appelbaum E."/>
            <person name="Cordes M."/>
            <person name="Lek S."/>
            <person name="Wollam A."/>
            <person name="Pepin K.H."/>
            <person name="Palsikar V.B."/>
            <person name="Mitreva M."/>
            <person name="Wilson R.K."/>
        </authorList>
    </citation>
    <scope>NUCLEOTIDE SEQUENCE [LARGE SCALE GENOMIC DNA]</scope>
    <source>
        <strain evidence="1 2">ATCC 27760</strain>
    </source>
</reference>
<gene>
    <name evidence="1" type="ORF">RUMCAL_03272</name>
</gene>
<dbReference type="HOGENOM" id="CLU_3188633_0_0_9"/>
<sequence length="46" mass="4773">MISVEGKRSCSLPLENLPIFSPLSPRAESVARGVSLSADSDQGSSP</sequence>
<accession>U2K6B5</accession>
<comment type="caution">
    <text evidence="1">The sequence shown here is derived from an EMBL/GenBank/DDBJ whole genome shotgun (WGS) entry which is preliminary data.</text>
</comment>
<evidence type="ECO:0000313" key="1">
    <source>
        <dbReference type="EMBL" id="ERJ87635.1"/>
    </source>
</evidence>